<protein>
    <recommendedName>
        <fullName evidence="7">Transcription initiation factor IIF subunit alpha</fullName>
    </recommendedName>
</protein>
<dbReference type="Proteomes" id="UP000008370">
    <property type="component" value="Unassembled WGS sequence"/>
</dbReference>
<dbReference type="PANTHER" id="PTHR13011">
    <property type="entry name" value="TFIIF-ALPHA"/>
    <property type="match status" value="1"/>
</dbReference>
<dbReference type="GO" id="GO:0032968">
    <property type="term" value="P:positive regulation of transcription elongation by RNA polymerase II"/>
    <property type="evidence" value="ECO:0007669"/>
    <property type="project" value="InterPro"/>
</dbReference>
<reference evidence="9 10" key="1">
    <citation type="journal article" date="2012" name="BMC Genomics">
        <title>Comparative genomics of the white-rot fungi, Phanerochaete carnosa and P. chrysosporium, to elucidate the genetic basis of the distinct wood types they colonize.</title>
        <authorList>
            <person name="Suzuki H."/>
            <person name="MacDonald J."/>
            <person name="Syed K."/>
            <person name="Salamov A."/>
            <person name="Hori C."/>
            <person name="Aerts A."/>
            <person name="Henrissat B."/>
            <person name="Wiebenga A."/>
            <person name="vanKuyk P.A."/>
            <person name="Barry K."/>
            <person name="Lindquist E."/>
            <person name="LaButti K."/>
            <person name="Lapidus A."/>
            <person name="Lucas S."/>
            <person name="Coutinho P."/>
            <person name="Gong Y."/>
            <person name="Samejima M."/>
            <person name="Mahadevan R."/>
            <person name="Abou-Zaid M."/>
            <person name="de Vries R.P."/>
            <person name="Igarashi K."/>
            <person name="Yadav J.S."/>
            <person name="Grigoriev I.V."/>
            <person name="Master E.R."/>
        </authorList>
    </citation>
    <scope>NUCLEOTIDE SEQUENCE [LARGE SCALE GENOMIC DNA]</scope>
    <source>
        <strain evidence="9 10">HHB-10118-sp</strain>
    </source>
</reference>
<evidence type="ECO:0000313" key="10">
    <source>
        <dbReference type="Proteomes" id="UP000008370"/>
    </source>
</evidence>
<dbReference type="GO" id="GO:0003677">
    <property type="term" value="F:DNA binding"/>
    <property type="evidence" value="ECO:0007669"/>
    <property type="project" value="UniProtKB-KW"/>
</dbReference>
<evidence type="ECO:0000256" key="1">
    <source>
        <dbReference type="ARBA" id="ARBA00004123"/>
    </source>
</evidence>
<feature type="region of interest" description="Disordered" evidence="8">
    <location>
        <begin position="162"/>
        <end position="195"/>
    </location>
</feature>
<dbReference type="GO" id="GO:0001096">
    <property type="term" value="F:TFIIF-class transcription factor complex binding"/>
    <property type="evidence" value="ECO:0007669"/>
    <property type="project" value="TreeGrafter"/>
</dbReference>
<feature type="compositionally biased region" description="Basic and acidic residues" evidence="8">
    <location>
        <begin position="178"/>
        <end position="187"/>
    </location>
</feature>
<keyword evidence="4 7" id="KW-0238">DNA-binding</keyword>
<feature type="compositionally biased region" description="Acidic residues" evidence="8">
    <location>
        <begin position="372"/>
        <end position="403"/>
    </location>
</feature>
<feature type="compositionally biased region" description="Acidic residues" evidence="8">
    <location>
        <begin position="468"/>
        <end position="477"/>
    </location>
</feature>
<evidence type="ECO:0000256" key="6">
    <source>
        <dbReference type="ARBA" id="ARBA00023242"/>
    </source>
</evidence>
<proteinExistence type="inferred from homology"/>
<evidence type="ECO:0000256" key="4">
    <source>
        <dbReference type="ARBA" id="ARBA00023125"/>
    </source>
</evidence>
<name>K5WI61_PHACS</name>
<comment type="subcellular location">
    <subcellularLocation>
        <location evidence="1 7">Nucleus</location>
    </subcellularLocation>
</comment>
<feature type="compositionally biased region" description="Basic and acidic residues" evidence="8">
    <location>
        <begin position="62"/>
        <end position="71"/>
    </location>
</feature>
<evidence type="ECO:0000256" key="3">
    <source>
        <dbReference type="ARBA" id="ARBA00023015"/>
    </source>
</evidence>
<feature type="compositionally biased region" description="Acidic residues" evidence="8">
    <location>
        <begin position="423"/>
        <end position="433"/>
    </location>
</feature>
<dbReference type="GeneID" id="18914610"/>
<dbReference type="AlphaFoldDB" id="K5WI61"/>
<evidence type="ECO:0000256" key="7">
    <source>
        <dbReference type="RuleBase" id="RU366044"/>
    </source>
</evidence>
<evidence type="ECO:0000256" key="5">
    <source>
        <dbReference type="ARBA" id="ARBA00023163"/>
    </source>
</evidence>
<dbReference type="KEGG" id="pco:PHACADRAFT_249234"/>
<dbReference type="STRING" id="650164.K5WI61"/>
<feature type="compositionally biased region" description="Low complexity" evidence="8">
    <location>
        <begin position="319"/>
        <end position="334"/>
    </location>
</feature>
<keyword evidence="3 7" id="KW-0805">Transcription regulation</keyword>
<evidence type="ECO:0000313" key="9">
    <source>
        <dbReference type="EMBL" id="EKM59055.1"/>
    </source>
</evidence>
<dbReference type="PANTHER" id="PTHR13011:SF0">
    <property type="entry name" value="GENERAL TRANSCRIPTION FACTOR IIF SUBUNIT 1"/>
    <property type="match status" value="1"/>
</dbReference>
<dbReference type="InParanoid" id="K5WI61"/>
<feature type="compositionally biased region" description="Low complexity" evidence="8">
    <location>
        <begin position="29"/>
        <end position="43"/>
    </location>
</feature>
<feature type="region of interest" description="Disordered" evidence="8">
    <location>
        <begin position="121"/>
        <end position="144"/>
    </location>
</feature>
<dbReference type="InterPro" id="IPR008851">
    <property type="entry name" value="TFIIF-alpha"/>
</dbReference>
<dbReference type="Pfam" id="PF05793">
    <property type="entry name" value="TFIIF_alpha"/>
    <property type="match status" value="1"/>
</dbReference>
<dbReference type="HOGENOM" id="CLU_016619_0_0_1"/>
<feature type="compositionally biased region" description="Basic and acidic residues" evidence="8">
    <location>
        <begin position="440"/>
        <end position="454"/>
    </location>
</feature>
<dbReference type="GO" id="GO:0016251">
    <property type="term" value="F:RNA polymerase II general transcription initiation factor activity"/>
    <property type="evidence" value="ECO:0007669"/>
    <property type="project" value="TreeGrafter"/>
</dbReference>
<feature type="region of interest" description="Disordered" evidence="8">
    <location>
        <begin position="681"/>
        <end position="707"/>
    </location>
</feature>
<gene>
    <name evidence="9" type="ORF">PHACADRAFT_249234</name>
</gene>
<feature type="compositionally biased region" description="Basic and acidic residues" evidence="8">
    <location>
        <begin position="404"/>
        <end position="422"/>
    </location>
</feature>
<feature type="region of interest" description="Disordered" evidence="8">
    <location>
        <begin position="316"/>
        <end position="625"/>
    </location>
</feature>
<dbReference type="InterPro" id="IPR011039">
    <property type="entry name" value="TFIIF_interaction"/>
</dbReference>
<feature type="region of interest" description="Disordered" evidence="8">
    <location>
        <begin position="1"/>
        <end position="76"/>
    </location>
</feature>
<evidence type="ECO:0000256" key="8">
    <source>
        <dbReference type="SAM" id="MobiDB-lite"/>
    </source>
</evidence>
<feature type="compositionally biased region" description="Pro residues" evidence="8">
    <location>
        <begin position="690"/>
        <end position="701"/>
    </location>
</feature>
<keyword evidence="10" id="KW-1185">Reference proteome</keyword>
<feature type="compositionally biased region" description="Low complexity" evidence="8">
    <location>
        <begin position="492"/>
        <end position="502"/>
    </location>
</feature>
<evidence type="ECO:0000256" key="2">
    <source>
        <dbReference type="ARBA" id="ARBA00005249"/>
    </source>
</evidence>
<dbReference type="EMBL" id="JH930469">
    <property type="protein sequence ID" value="EKM59055.1"/>
    <property type="molecule type" value="Genomic_DNA"/>
</dbReference>
<dbReference type="RefSeq" id="XP_007391632.1">
    <property type="nucleotide sequence ID" value="XM_007391570.1"/>
</dbReference>
<organism evidence="9 10">
    <name type="scientific">Phanerochaete carnosa (strain HHB-10118-sp)</name>
    <name type="common">White-rot fungus</name>
    <name type="synonym">Peniophora carnosa</name>
    <dbReference type="NCBI Taxonomy" id="650164"/>
    <lineage>
        <taxon>Eukaryota</taxon>
        <taxon>Fungi</taxon>
        <taxon>Dikarya</taxon>
        <taxon>Basidiomycota</taxon>
        <taxon>Agaricomycotina</taxon>
        <taxon>Agaricomycetes</taxon>
        <taxon>Polyporales</taxon>
        <taxon>Phanerochaetaceae</taxon>
        <taxon>Phanerochaete</taxon>
    </lineage>
</organism>
<accession>K5WI61</accession>
<dbReference type="GO" id="GO:0006367">
    <property type="term" value="P:transcription initiation at RNA polymerase II promoter"/>
    <property type="evidence" value="ECO:0007669"/>
    <property type="project" value="InterPro"/>
</dbReference>
<comment type="function">
    <text evidence="7">TFIIF is a general transcription initiation factor that binds to RNA polymerase II and helps to recruit it to the initiation complex in collaboration with TFIIB. It promotes transcription elongation.</text>
</comment>
<dbReference type="OrthoDB" id="76676at2759"/>
<comment type="similarity">
    <text evidence="2 7">Belongs to the TFIIF alpha subunit family.</text>
</comment>
<sequence>MAPATSVLFHPKKKQLYTQLRAQGGGERPTQSSSQNTSGTSTPSPSPPSPQKPKPKVPRPPRAKEEEDGPPKLEGPFAEFRLMSSALNGWKYDVMKFDSRKPVDILAWAQPVKLNRKEVRRNTGADDTSGPAAPVAVGPMLGPDNKPVIGMDGRVVMVDAEGKPIRPGEQQTNGAGDTKGKEKEKPSAAKKKFQKKTRQVFLVPEHIRQLRREERYPWIIEDSSEQELWVASMEEVSKAETQAMFMPAANDIFKFVPAHRWYKFQKRPHYHVPNLEEAEDLMKQLAKNKDPERWLLRRRNGQGPSDATAAIFKAERDGSMPPSSSSLVYSTSQSVGPGGRKLRSVDSGVDRLFGDDDEEDGEGKRRKREYGQEGDLDELDFEDDVQDDDDKMEPDADDEEAKELEERLKREYKTANKTREGYIDESDEEEEINELSTAGKDMRKLMKKLEKNGAYDESDDEKNPYASSEEEEPEEEPLQAPQGPAIIPPEPQAQSRQSSQAPGTPVPSGAKSPTQPPATIKTESGSRATSPIPGHGGHAVVAQRATSPKAPKLKTNGTSRATSPLAGGSQPTSPIGSPITGRADSPPTQGKPGHKRKAEEGAGGVPSKLKKRKATAGPTADGELEDWMLVEWLKKAPNATTRDCIHHFTPWLTTEDKKQNFTKLVKEVAQLKGGVLVLRPAYRGSNAPNSPAPASPAPTSPTPNGTA</sequence>
<keyword evidence="6 7" id="KW-0539">Nucleus</keyword>
<dbReference type="GO" id="GO:0005674">
    <property type="term" value="C:transcription factor TFIIF complex"/>
    <property type="evidence" value="ECO:0007669"/>
    <property type="project" value="TreeGrafter"/>
</dbReference>
<keyword evidence="5 7" id="KW-0804">Transcription</keyword>
<dbReference type="SUPFAM" id="SSF50916">
    <property type="entry name" value="Rap30/74 interaction domains"/>
    <property type="match status" value="1"/>
</dbReference>